<evidence type="ECO:0000313" key="2">
    <source>
        <dbReference type="Proteomes" id="UP000886501"/>
    </source>
</evidence>
<protein>
    <submittedName>
        <fullName evidence="1">Uncharacterized protein</fullName>
    </submittedName>
</protein>
<sequence length="576" mass="65249">MSLGPLPSFTHERFTTLSAESGGNKRMRGSREGNFTIKHGSRHHSYDPEKAPYPLSYDREFIGMDLLDHAFLRSVARTSTVHFRVPPTKVLELGCGPGHWVIDAAKEWPGCDFVGFDLVNIQPPASYLDPSISKRVTWIHGNFLTKRLPFDEDEFDYVRVKFIAKGVPENKEIHRVLCPGGIMEAMEEDIRFPTLPKWFTTPLRAHAKRTDTVHLPDGSSQPSSPIPSSSKHVVHDHALLESLYYSVFETRFVNIRPTAICPAYASAIFRHVRSVPISLKLPPFAPPPPPIDVSQNLPPVPPLPLDIVTKPDEDGKPDLPPLSTSVQTISTDTLDSPSSGSDSESIRTPPPLELDTAANAPEPERQPQSSLGTSSFHSASTFSQLGPREAPSLTRMSKTFRPMKKATSRMHNLSEVEDLLEYDLSSLASDIDEVGRYISGETLMTHLHRMVVGVTACKESMWEELKDRLRHKQYEKELRELGWEDEEGAEELQERKRFEKMLERYKEDMHHRVAHWRTLVKMGWELPLHDPTSRLETLEEERLRQAMIEGQKLATEEDLQTPLRTFRIIVGVKDID</sequence>
<keyword evidence="2" id="KW-1185">Reference proteome</keyword>
<reference evidence="1" key="2">
    <citation type="journal article" date="2020" name="Nat. Commun.">
        <title>Large-scale genome sequencing of mycorrhizal fungi provides insights into the early evolution of symbiotic traits.</title>
        <authorList>
            <person name="Miyauchi S."/>
            <person name="Kiss E."/>
            <person name="Kuo A."/>
            <person name="Drula E."/>
            <person name="Kohler A."/>
            <person name="Sanchez-Garcia M."/>
            <person name="Morin E."/>
            <person name="Andreopoulos B."/>
            <person name="Barry K.W."/>
            <person name="Bonito G."/>
            <person name="Buee M."/>
            <person name="Carver A."/>
            <person name="Chen C."/>
            <person name="Cichocki N."/>
            <person name="Clum A."/>
            <person name="Culley D."/>
            <person name="Crous P.W."/>
            <person name="Fauchery L."/>
            <person name="Girlanda M."/>
            <person name="Hayes R.D."/>
            <person name="Keri Z."/>
            <person name="LaButti K."/>
            <person name="Lipzen A."/>
            <person name="Lombard V."/>
            <person name="Magnuson J."/>
            <person name="Maillard F."/>
            <person name="Murat C."/>
            <person name="Nolan M."/>
            <person name="Ohm R.A."/>
            <person name="Pangilinan J."/>
            <person name="Pereira M.F."/>
            <person name="Perotto S."/>
            <person name="Peter M."/>
            <person name="Pfister S."/>
            <person name="Riley R."/>
            <person name="Sitrit Y."/>
            <person name="Stielow J.B."/>
            <person name="Szollosi G."/>
            <person name="Zifcakova L."/>
            <person name="Stursova M."/>
            <person name="Spatafora J.W."/>
            <person name="Tedersoo L."/>
            <person name="Vaario L.M."/>
            <person name="Yamada A."/>
            <person name="Yan M."/>
            <person name="Wang P."/>
            <person name="Xu J."/>
            <person name="Bruns T."/>
            <person name="Baldrian P."/>
            <person name="Vilgalys R."/>
            <person name="Dunand C."/>
            <person name="Henrissat B."/>
            <person name="Grigoriev I.V."/>
            <person name="Hibbett D."/>
            <person name="Nagy L.G."/>
            <person name="Martin F.M."/>
        </authorList>
    </citation>
    <scope>NUCLEOTIDE SEQUENCE</scope>
    <source>
        <strain evidence="1">P2</strain>
    </source>
</reference>
<evidence type="ECO:0000313" key="1">
    <source>
        <dbReference type="EMBL" id="KAF9654185.1"/>
    </source>
</evidence>
<organism evidence="1 2">
    <name type="scientific">Thelephora ganbajun</name>
    <name type="common">Ganba fungus</name>
    <dbReference type="NCBI Taxonomy" id="370292"/>
    <lineage>
        <taxon>Eukaryota</taxon>
        <taxon>Fungi</taxon>
        <taxon>Dikarya</taxon>
        <taxon>Basidiomycota</taxon>
        <taxon>Agaricomycotina</taxon>
        <taxon>Agaricomycetes</taxon>
        <taxon>Thelephorales</taxon>
        <taxon>Thelephoraceae</taxon>
        <taxon>Thelephora</taxon>
    </lineage>
</organism>
<dbReference type="Proteomes" id="UP000886501">
    <property type="component" value="Unassembled WGS sequence"/>
</dbReference>
<dbReference type="EMBL" id="MU117961">
    <property type="protein sequence ID" value="KAF9654185.1"/>
    <property type="molecule type" value="Genomic_DNA"/>
</dbReference>
<proteinExistence type="predicted"/>
<comment type="caution">
    <text evidence="1">The sequence shown here is derived from an EMBL/GenBank/DDBJ whole genome shotgun (WGS) entry which is preliminary data.</text>
</comment>
<accession>A0ACB6ZWJ1</accession>
<gene>
    <name evidence="1" type="ORF">BDM02DRAFT_3125103</name>
</gene>
<name>A0ACB6ZWJ1_THEGA</name>
<reference evidence="1" key="1">
    <citation type="submission" date="2019-10" db="EMBL/GenBank/DDBJ databases">
        <authorList>
            <consortium name="DOE Joint Genome Institute"/>
            <person name="Kuo A."/>
            <person name="Miyauchi S."/>
            <person name="Kiss E."/>
            <person name="Drula E."/>
            <person name="Kohler A."/>
            <person name="Sanchez-Garcia M."/>
            <person name="Andreopoulos B."/>
            <person name="Barry K.W."/>
            <person name="Bonito G."/>
            <person name="Buee M."/>
            <person name="Carver A."/>
            <person name="Chen C."/>
            <person name="Cichocki N."/>
            <person name="Clum A."/>
            <person name="Culley D."/>
            <person name="Crous P.W."/>
            <person name="Fauchery L."/>
            <person name="Girlanda M."/>
            <person name="Hayes R."/>
            <person name="Keri Z."/>
            <person name="Labutti K."/>
            <person name="Lipzen A."/>
            <person name="Lombard V."/>
            <person name="Magnuson J."/>
            <person name="Maillard F."/>
            <person name="Morin E."/>
            <person name="Murat C."/>
            <person name="Nolan M."/>
            <person name="Ohm R."/>
            <person name="Pangilinan J."/>
            <person name="Pereira M."/>
            <person name="Perotto S."/>
            <person name="Peter M."/>
            <person name="Riley R."/>
            <person name="Sitrit Y."/>
            <person name="Stielow B."/>
            <person name="Szollosi G."/>
            <person name="Zifcakova L."/>
            <person name="Stursova M."/>
            <person name="Spatafora J.W."/>
            <person name="Tedersoo L."/>
            <person name="Vaario L.-M."/>
            <person name="Yamada A."/>
            <person name="Yan M."/>
            <person name="Wang P."/>
            <person name="Xu J."/>
            <person name="Bruns T."/>
            <person name="Baldrian P."/>
            <person name="Vilgalys R."/>
            <person name="Henrissat B."/>
            <person name="Grigoriev I.V."/>
            <person name="Hibbett D."/>
            <person name="Nagy L.G."/>
            <person name="Martin F.M."/>
        </authorList>
    </citation>
    <scope>NUCLEOTIDE SEQUENCE</scope>
    <source>
        <strain evidence="1">P2</strain>
    </source>
</reference>